<organism evidence="4 5">
    <name type="scientific">Candidatus Kaiserbacteria bacterium RIFCSPHIGHO2_01_FULL_46_22</name>
    <dbReference type="NCBI Taxonomy" id="1798475"/>
    <lineage>
        <taxon>Bacteria</taxon>
        <taxon>Candidatus Kaiseribacteriota</taxon>
    </lineage>
</organism>
<dbReference type="AlphaFoldDB" id="A0A1F6BX61"/>
<dbReference type="Proteomes" id="UP000176322">
    <property type="component" value="Unassembled WGS sequence"/>
</dbReference>
<name>A0A1F6BX61_9BACT</name>
<dbReference type="CDD" id="cd14852">
    <property type="entry name" value="LD-carboxypeptidase"/>
    <property type="match status" value="1"/>
</dbReference>
<keyword evidence="2" id="KW-0812">Transmembrane</keyword>
<evidence type="ECO:0000259" key="3">
    <source>
        <dbReference type="Pfam" id="PF02557"/>
    </source>
</evidence>
<accession>A0A1F6BX61</accession>
<dbReference type="PANTHER" id="PTHR34385">
    <property type="entry name" value="D-ALANYL-D-ALANINE CARBOXYPEPTIDASE"/>
    <property type="match status" value="1"/>
</dbReference>
<dbReference type="GO" id="GO:0008233">
    <property type="term" value="F:peptidase activity"/>
    <property type="evidence" value="ECO:0007669"/>
    <property type="project" value="InterPro"/>
</dbReference>
<comment type="caution">
    <text evidence="4">The sequence shown here is derived from an EMBL/GenBank/DDBJ whole genome shotgun (WGS) entry which is preliminary data.</text>
</comment>
<evidence type="ECO:0000256" key="1">
    <source>
        <dbReference type="SAM" id="Coils"/>
    </source>
</evidence>
<dbReference type="Pfam" id="PF02557">
    <property type="entry name" value="VanY"/>
    <property type="match status" value="1"/>
</dbReference>
<evidence type="ECO:0000256" key="2">
    <source>
        <dbReference type="SAM" id="Phobius"/>
    </source>
</evidence>
<proteinExistence type="predicted"/>
<dbReference type="PANTHER" id="PTHR34385:SF1">
    <property type="entry name" value="PEPTIDOGLYCAN L-ALANYL-D-GLUTAMATE ENDOPEPTIDASE CWLK"/>
    <property type="match status" value="1"/>
</dbReference>
<feature type="coiled-coil region" evidence="1">
    <location>
        <begin position="70"/>
        <end position="104"/>
    </location>
</feature>
<dbReference type="EMBL" id="MFKO01000008">
    <property type="protein sequence ID" value="OGG41535.1"/>
    <property type="molecule type" value="Genomic_DNA"/>
</dbReference>
<dbReference type="InterPro" id="IPR052179">
    <property type="entry name" value="DD-CPase-like"/>
</dbReference>
<dbReference type="STRING" id="1798475.A2837_03480"/>
<feature type="domain" description="D-alanyl-D-alanine carboxypeptidase-like core" evidence="3">
    <location>
        <begin position="146"/>
        <end position="268"/>
    </location>
</feature>
<protein>
    <recommendedName>
        <fullName evidence="3">D-alanyl-D-alanine carboxypeptidase-like core domain-containing protein</fullName>
    </recommendedName>
</protein>
<feature type="transmembrane region" description="Helical" evidence="2">
    <location>
        <begin position="6"/>
        <end position="26"/>
    </location>
</feature>
<evidence type="ECO:0000313" key="4">
    <source>
        <dbReference type="EMBL" id="OGG41535.1"/>
    </source>
</evidence>
<keyword evidence="2" id="KW-0472">Membrane</keyword>
<dbReference type="GO" id="GO:0006508">
    <property type="term" value="P:proteolysis"/>
    <property type="evidence" value="ECO:0007669"/>
    <property type="project" value="InterPro"/>
</dbReference>
<evidence type="ECO:0000313" key="5">
    <source>
        <dbReference type="Proteomes" id="UP000176322"/>
    </source>
</evidence>
<keyword evidence="2" id="KW-1133">Transmembrane helix</keyword>
<dbReference type="SUPFAM" id="SSF55166">
    <property type="entry name" value="Hedgehog/DD-peptidase"/>
    <property type="match status" value="1"/>
</dbReference>
<reference evidence="4 5" key="1">
    <citation type="journal article" date="2016" name="Nat. Commun.">
        <title>Thousands of microbial genomes shed light on interconnected biogeochemical processes in an aquifer system.</title>
        <authorList>
            <person name="Anantharaman K."/>
            <person name="Brown C.T."/>
            <person name="Hug L.A."/>
            <person name="Sharon I."/>
            <person name="Castelle C.J."/>
            <person name="Probst A.J."/>
            <person name="Thomas B.C."/>
            <person name="Singh A."/>
            <person name="Wilkins M.J."/>
            <person name="Karaoz U."/>
            <person name="Brodie E.L."/>
            <person name="Williams K.H."/>
            <person name="Hubbard S.S."/>
            <person name="Banfield J.F."/>
        </authorList>
    </citation>
    <scope>NUCLEOTIDE SEQUENCE [LARGE SCALE GENOMIC DNA]</scope>
</reference>
<dbReference type="Gene3D" id="3.30.1380.10">
    <property type="match status" value="1"/>
</dbReference>
<gene>
    <name evidence="4" type="ORF">A2837_03480</name>
</gene>
<dbReference type="InterPro" id="IPR058193">
    <property type="entry name" value="VanY/YodJ_core_dom"/>
</dbReference>
<dbReference type="InterPro" id="IPR009045">
    <property type="entry name" value="Zn_M74/Hedgehog-like"/>
</dbReference>
<sequence>MRFNGQTYLIILLILAIIGSSGFFWWQHLEAKKREANLNIEIDKRNEELTLKSAVIEELSGKLAMTSDELLDTTDRLRGEKDRNDAMEEQIDELAGTVSDLDKLSKTDKELLQKYSKVYFLNEHYIPESLTEIEAKWKYSEDKELKLHSKTNSFFEDMMEDALDDGVEIWVVSAYRSFYDQASLKGAYTVTYGSGANTFSADQGFSEHQLGTTIDFTTRGLSGGLEGFASTPAYTWMVENAHKYGFTLSYPDGNAYYVFEPWHWRFVGQELAEDLHDKNQHFYDLPQRDIDQYLLHIFD</sequence>
<keyword evidence="1" id="KW-0175">Coiled coil</keyword>
<dbReference type="InterPro" id="IPR003709">
    <property type="entry name" value="VanY-like_core_dom"/>
</dbReference>